<dbReference type="Proteomes" id="UP000478052">
    <property type="component" value="Unassembled WGS sequence"/>
</dbReference>
<gene>
    <name evidence="1" type="ORF">FWK35_00019772</name>
</gene>
<comment type="caution">
    <text evidence="1">The sequence shown here is derived from an EMBL/GenBank/DDBJ whole genome shotgun (WGS) entry which is preliminary data.</text>
</comment>
<proteinExistence type="predicted"/>
<evidence type="ECO:0000313" key="2">
    <source>
        <dbReference type="Proteomes" id="UP000478052"/>
    </source>
</evidence>
<protein>
    <submittedName>
        <fullName evidence="1">Uncharacterized protein</fullName>
    </submittedName>
</protein>
<keyword evidence="2" id="KW-1185">Reference proteome</keyword>
<dbReference type="OrthoDB" id="413122at2759"/>
<dbReference type="EMBL" id="VUJU01007063">
    <property type="protein sequence ID" value="KAF0746819.1"/>
    <property type="molecule type" value="Genomic_DNA"/>
</dbReference>
<sequence>MFTYNSSEHQSTGKQPYALLYWRTLQRLREAHRIARECLMRNKIKTKVSYDRTANPVTIHVNDRVLIQDKTRKVEKMTNLGLYLRYTLSFLTTLKFINIVEVLESDSNYFITKTKYYRLVTTIPLNVQAEKNTQLPERLISLNTFPNPTGMYYEFREYIKLTHTEWNLITFVDLSNYSSKFQSLRSTYKATAEVCTQLQYKVNATEFWYPCKQFDKSINTYLFEIEANLDSIWTTIGQDSSVEGRVRRILVLRSELRIYLWQDKRQQYFRPPTKAQRKFSTPTIPVNQEFYDNQYINAIHGKIHSTVPPIKLLRELRAIQLTLPAGTQLSVEPKLQNIPEFLTISSFYFTKRFSSHLCTAFPDNHQ</sequence>
<accession>A0A6G0Y0X5</accession>
<organism evidence="1 2">
    <name type="scientific">Aphis craccivora</name>
    <name type="common">Cowpea aphid</name>
    <dbReference type="NCBI Taxonomy" id="307492"/>
    <lineage>
        <taxon>Eukaryota</taxon>
        <taxon>Metazoa</taxon>
        <taxon>Ecdysozoa</taxon>
        <taxon>Arthropoda</taxon>
        <taxon>Hexapoda</taxon>
        <taxon>Insecta</taxon>
        <taxon>Pterygota</taxon>
        <taxon>Neoptera</taxon>
        <taxon>Paraneoptera</taxon>
        <taxon>Hemiptera</taxon>
        <taxon>Sternorrhyncha</taxon>
        <taxon>Aphidomorpha</taxon>
        <taxon>Aphidoidea</taxon>
        <taxon>Aphididae</taxon>
        <taxon>Aphidini</taxon>
        <taxon>Aphis</taxon>
        <taxon>Aphis</taxon>
    </lineage>
</organism>
<name>A0A6G0Y0X5_APHCR</name>
<dbReference type="AlphaFoldDB" id="A0A6G0Y0X5"/>
<reference evidence="1 2" key="1">
    <citation type="submission" date="2019-08" db="EMBL/GenBank/DDBJ databases">
        <title>Whole genome of Aphis craccivora.</title>
        <authorList>
            <person name="Voronova N.V."/>
            <person name="Shulinski R.S."/>
            <person name="Bandarenka Y.V."/>
            <person name="Zhorov D.G."/>
            <person name="Warner D."/>
        </authorList>
    </citation>
    <scope>NUCLEOTIDE SEQUENCE [LARGE SCALE GENOMIC DNA]</scope>
    <source>
        <strain evidence="1">180601</strain>
        <tissue evidence="1">Whole Body</tissue>
    </source>
</reference>
<evidence type="ECO:0000313" key="1">
    <source>
        <dbReference type="EMBL" id="KAF0746819.1"/>
    </source>
</evidence>